<gene>
    <name evidence="2" type="ORF">EUX98_g688</name>
</gene>
<dbReference type="EMBL" id="SGPM01000005">
    <property type="protein sequence ID" value="THH33495.1"/>
    <property type="molecule type" value="Genomic_DNA"/>
</dbReference>
<dbReference type="InterPro" id="IPR036526">
    <property type="entry name" value="C-N_Hydrolase_sf"/>
</dbReference>
<dbReference type="SUPFAM" id="SSF56317">
    <property type="entry name" value="Carbon-nitrogen hydrolase"/>
    <property type="match status" value="1"/>
</dbReference>
<feature type="transmembrane region" description="Helical" evidence="1">
    <location>
        <begin position="35"/>
        <end position="53"/>
    </location>
</feature>
<name>A0A4S4N4Y6_9APHY</name>
<reference evidence="2 3" key="1">
    <citation type="submission" date="2019-02" db="EMBL/GenBank/DDBJ databases">
        <title>Genome sequencing of the rare red list fungi Antrodiella citrinella (Flaviporus citrinellus).</title>
        <authorList>
            <person name="Buettner E."/>
            <person name="Kellner H."/>
        </authorList>
    </citation>
    <scope>NUCLEOTIDE SEQUENCE [LARGE SCALE GENOMIC DNA]</scope>
    <source>
        <strain evidence="2 3">DSM 108506</strain>
    </source>
</reference>
<organism evidence="2 3">
    <name type="scientific">Antrodiella citrinella</name>
    <dbReference type="NCBI Taxonomy" id="2447956"/>
    <lineage>
        <taxon>Eukaryota</taxon>
        <taxon>Fungi</taxon>
        <taxon>Dikarya</taxon>
        <taxon>Basidiomycota</taxon>
        <taxon>Agaricomycotina</taxon>
        <taxon>Agaricomycetes</taxon>
        <taxon>Polyporales</taxon>
        <taxon>Steccherinaceae</taxon>
        <taxon>Antrodiella</taxon>
    </lineage>
</organism>
<feature type="transmembrane region" description="Helical" evidence="1">
    <location>
        <begin position="240"/>
        <end position="257"/>
    </location>
</feature>
<dbReference type="Proteomes" id="UP000308730">
    <property type="component" value="Unassembled WGS sequence"/>
</dbReference>
<feature type="transmembrane region" description="Helical" evidence="1">
    <location>
        <begin position="92"/>
        <end position="116"/>
    </location>
</feature>
<dbReference type="OrthoDB" id="2626014at2759"/>
<keyword evidence="3" id="KW-1185">Reference proteome</keyword>
<comment type="caution">
    <text evidence="2">The sequence shown here is derived from an EMBL/GenBank/DDBJ whole genome shotgun (WGS) entry which is preliminary data.</text>
</comment>
<feature type="transmembrane region" description="Helical" evidence="1">
    <location>
        <begin position="65"/>
        <end position="86"/>
    </location>
</feature>
<evidence type="ECO:0008006" key="4">
    <source>
        <dbReference type="Google" id="ProtNLM"/>
    </source>
</evidence>
<keyword evidence="1" id="KW-0812">Transmembrane</keyword>
<protein>
    <recommendedName>
        <fullName evidence="4">CN hydrolase domain-containing protein</fullName>
    </recommendedName>
</protein>
<evidence type="ECO:0000256" key="1">
    <source>
        <dbReference type="SAM" id="Phobius"/>
    </source>
</evidence>
<dbReference type="AlphaFoldDB" id="A0A4S4N4Y6"/>
<accession>A0A4S4N4Y6</accession>
<evidence type="ECO:0000313" key="3">
    <source>
        <dbReference type="Proteomes" id="UP000308730"/>
    </source>
</evidence>
<dbReference type="Gene3D" id="3.60.110.10">
    <property type="entry name" value="Carbon-nitrogen hydrolase"/>
    <property type="match status" value="1"/>
</dbReference>
<evidence type="ECO:0000313" key="2">
    <source>
        <dbReference type="EMBL" id="THH33495.1"/>
    </source>
</evidence>
<feature type="transmembrane region" description="Helical" evidence="1">
    <location>
        <begin position="7"/>
        <end position="29"/>
    </location>
</feature>
<keyword evidence="1" id="KW-1133">Transmembrane helix</keyword>
<sequence>MARDVRAVVVANPTATFLTVCPILALFALTSTPGFIPIISLVTSLRVWTWVALPRTDKKPSQVGQILLVSLAAGATQLAPTLAALSSPTTSLLILSLLSVFTSSIAFIALFVSHYATRAVNSPWSRITIFPAIWATTWGFMSRVSPLGHLANWSPVLGVGAYGWTREVFGQWGIDWVTAAWAVVFSEILGDWLVAVDQQELESHAQDLLLEVPDEDLPSGNTRDIPNGTPKNFLSRSHSLWSLAVILILLAIPSYVLPSSPLPPQSSDTTSFTVGCALPASRTTGKIRGNPTLQDYIHETQTLTSAAPIVLWPEGAVRFASPEEKQAAFDRIQQALGRDRYVGVSFIDYTPARREYGLDYPAMTRNGFALLAYKGPPVMEYYKRNLVPIAESFSLTPGNEEPSIYTLELRAPKSWNKTDWAPAPNYTRPIPITASICFDFASSSSFTQLESRPAIILAPARTWHLGIGNAMWEQAKARAKEAGSVVVWCDGGPGGVSGVASRGHEEILQVGQGSWTSTVGLQWPFDERRSAFIASGQFTALVSVWGALGLGWIVEIVANRRIGVGMFRSLLGVLGRVTRLGGAPKNDEERPLLHD</sequence>
<keyword evidence="1" id="KW-0472">Membrane</keyword>
<proteinExistence type="predicted"/>